<dbReference type="Proteomes" id="UP000070121">
    <property type="component" value="Unassembled WGS sequence"/>
</dbReference>
<keyword evidence="3" id="KW-1185">Reference proteome</keyword>
<proteinExistence type="predicted"/>
<name>A0A135T872_9PEZI</name>
<feature type="region of interest" description="Disordered" evidence="1">
    <location>
        <begin position="61"/>
        <end position="109"/>
    </location>
</feature>
<evidence type="ECO:0000313" key="3">
    <source>
        <dbReference type="Proteomes" id="UP000070121"/>
    </source>
</evidence>
<evidence type="ECO:0000256" key="1">
    <source>
        <dbReference type="SAM" id="MobiDB-lite"/>
    </source>
</evidence>
<accession>A0A135T872</accession>
<dbReference type="AlphaFoldDB" id="A0A135T872"/>
<dbReference type="EMBL" id="JFFI01002074">
    <property type="protein sequence ID" value="KXH44357.1"/>
    <property type="molecule type" value="Genomic_DNA"/>
</dbReference>
<organism evidence="2 3">
    <name type="scientific">Colletotrichum salicis</name>
    <dbReference type="NCBI Taxonomy" id="1209931"/>
    <lineage>
        <taxon>Eukaryota</taxon>
        <taxon>Fungi</taxon>
        <taxon>Dikarya</taxon>
        <taxon>Ascomycota</taxon>
        <taxon>Pezizomycotina</taxon>
        <taxon>Sordariomycetes</taxon>
        <taxon>Hypocreomycetidae</taxon>
        <taxon>Glomerellales</taxon>
        <taxon>Glomerellaceae</taxon>
        <taxon>Colletotrichum</taxon>
        <taxon>Colletotrichum acutatum species complex</taxon>
    </lineage>
</organism>
<protein>
    <submittedName>
        <fullName evidence="2">Uncharacterized protein</fullName>
    </submittedName>
</protein>
<sequence>MSRSSKKVDLLVSVQDLSSFAAEAAAAQSYINSELWKIHRGKVHTDNLRIHAHIPHYAHTNLNYPQPTASLPEAESRGRAQKGGKRGDLSASDAELGENGGVSAMWEIK</sequence>
<evidence type="ECO:0000313" key="2">
    <source>
        <dbReference type="EMBL" id="KXH44357.1"/>
    </source>
</evidence>
<gene>
    <name evidence="2" type="ORF">CSAL01_13717</name>
</gene>
<reference evidence="2 3" key="1">
    <citation type="submission" date="2014-02" db="EMBL/GenBank/DDBJ databases">
        <title>The genome sequence of Colletotrichum salicis CBS 607.94.</title>
        <authorList>
            <person name="Baroncelli R."/>
            <person name="Thon M.R."/>
        </authorList>
    </citation>
    <scope>NUCLEOTIDE SEQUENCE [LARGE SCALE GENOMIC DNA]</scope>
    <source>
        <strain evidence="2 3">CBS 607.94</strain>
    </source>
</reference>
<comment type="caution">
    <text evidence="2">The sequence shown here is derived from an EMBL/GenBank/DDBJ whole genome shotgun (WGS) entry which is preliminary data.</text>
</comment>